<dbReference type="PANTHER" id="PTHR33365:SF13">
    <property type="entry name" value="TAT PATHWAY SIGNAL SEQUENCE"/>
    <property type="match status" value="1"/>
</dbReference>
<dbReference type="GO" id="GO:0043386">
    <property type="term" value="P:mycotoxin biosynthetic process"/>
    <property type="evidence" value="ECO:0007669"/>
    <property type="project" value="InterPro"/>
</dbReference>
<proteinExistence type="inferred from homology"/>
<evidence type="ECO:0008006" key="4">
    <source>
        <dbReference type="Google" id="ProtNLM"/>
    </source>
</evidence>
<dbReference type="InterPro" id="IPR021765">
    <property type="entry name" value="UstYa-like"/>
</dbReference>
<reference evidence="2 3" key="1">
    <citation type="submission" date="2016-06" db="EMBL/GenBank/DDBJ databases">
        <authorList>
            <person name="Kjaerup R.B."/>
            <person name="Dalgaard T.S."/>
            <person name="Juul-Madsen H.R."/>
        </authorList>
    </citation>
    <scope>NUCLEOTIDE SEQUENCE [LARGE SCALE GENOMIC DNA]</scope>
</reference>
<gene>
    <name evidence="2" type="ORF">ZT3D7_G9650</name>
</gene>
<keyword evidence="3" id="KW-1185">Reference proteome</keyword>
<organism evidence="2 3">
    <name type="scientific">Zymoseptoria tritici (strain ST99CH_3D7)</name>
    <dbReference type="NCBI Taxonomy" id="1276538"/>
    <lineage>
        <taxon>Eukaryota</taxon>
        <taxon>Fungi</taxon>
        <taxon>Dikarya</taxon>
        <taxon>Ascomycota</taxon>
        <taxon>Pezizomycotina</taxon>
        <taxon>Dothideomycetes</taxon>
        <taxon>Dothideomycetidae</taxon>
        <taxon>Mycosphaerellales</taxon>
        <taxon>Mycosphaerellaceae</taxon>
        <taxon>Zymoseptoria</taxon>
    </lineage>
</organism>
<sequence>MQRHYLPYLGTAFEVTSEYGAVVDILRQQPISDQKEDAMTLLGNVEAKDEVASEHQTWPAHIWKFRWFIAALVVSNLTTLFTMMDYARNHYSLDFRNQVDAVYGGKVNRDLSLRRFDRFHFHLNSEYTAPPSEKVERAWADFGIWLPHFILPKSLGPTFGLNNSHYWIPEETHGTEGYPVVPEMIHQLHCLNSIRKSLYYNHEYYAEKSTQAGEEMDESFMKAHLNHCVDALRERLLCLADVGVTPFLWRDEEGRTMPDFETEHKCHDHNAVISWWKDHAIPLKQSDVRVLPPPEAVLHPEEEFF</sequence>
<dbReference type="EMBL" id="LT853701">
    <property type="protein sequence ID" value="SMQ54495.1"/>
    <property type="molecule type" value="Genomic_DNA"/>
</dbReference>
<dbReference type="Pfam" id="PF11807">
    <property type="entry name" value="UstYa"/>
    <property type="match status" value="1"/>
</dbReference>
<evidence type="ECO:0000256" key="1">
    <source>
        <dbReference type="ARBA" id="ARBA00035112"/>
    </source>
</evidence>
<evidence type="ECO:0000313" key="2">
    <source>
        <dbReference type="EMBL" id="SMQ54495.1"/>
    </source>
</evidence>
<accession>A0A1X7S4D1</accession>
<evidence type="ECO:0000313" key="3">
    <source>
        <dbReference type="Proteomes" id="UP000215127"/>
    </source>
</evidence>
<comment type="similarity">
    <text evidence="1">Belongs to the ustYa family.</text>
</comment>
<dbReference type="STRING" id="1276538.A0A1X7S4D1"/>
<dbReference type="Proteomes" id="UP000215127">
    <property type="component" value="Chromosome 10"/>
</dbReference>
<protein>
    <recommendedName>
        <fullName evidence="4">Tat pathway signal sequence</fullName>
    </recommendedName>
</protein>
<dbReference type="AlphaFoldDB" id="A0A1X7S4D1"/>
<dbReference type="PANTHER" id="PTHR33365">
    <property type="entry name" value="YALI0B05434P"/>
    <property type="match status" value="1"/>
</dbReference>
<name>A0A1X7S4D1_ZYMT9</name>